<protein>
    <submittedName>
        <fullName evidence="2">Uncharacterized protein</fullName>
    </submittedName>
</protein>
<evidence type="ECO:0000256" key="1">
    <source>
        <dbReference type="SAM" id="MobiDB-lite"/>
    </source>
</evidence>
<name>A0A448WNR2_9PLAT</name>
<reference evidence="2" key="1">
    <citation type="submission" date="2018-11" db="EMBL/GenBank/DDBJ databases">
        <authorList>
            <consortium name="Pathogen Informatics"/>
        </authorList>
    </citation>
    <scope>NUCLEOTIDE SEQUENCE</scope>
</reference>
<proteinExistence type="predicted"/>
<gene>
    <name evidence="2" type="ORF">PXEA_LOCUS9782</name>
</gene>
<dbReference type="AlphaFoldDB" id="A0A448WNR2"/>
<accession>A0A448WNR2</accession>
<feature type="region of interest" description="Disordered" evidence="1">
    <location>
        <begin position="21"/>
        <end position="49"/>
    </location>
</feature>
<organism evidence="2 3">
    <name type="scientific">Protopolystoma xenopodis</name>
    <dbReference type="NCBI Taxonomy" id="117903"/>
    <lineage>
        <taxon>Eukaryota</taxon>
        <taxon>Metazoa</taxon>
        <taxon>Spiralia</taxon>
        <taxon>Lophotrochozoa</taxon>
        <taxon>Platyhelminthes</taxon>
        <taxon>Monogenea</taxon>
        <taxon>Polyopisthocotylea</taxon>
        <taxon>Polystomatidea</taxon>
        <taxon>Polystomatidae</taxon>
        <taxon>Protopolystoma</taxon>
    </lineage>
</organism>
<evidence type="ECO:0000313" key="3">
    <source>
        <dbReference type="Proteomes" id="UP000784294"/>
    </source>
</evidence>
<sequence>MNPSNANNRLSVGLEGYLNGDPIARLPSDRPQNDAPSPPASSILDIPRSTTTTPPGLILPYGLNLLQQLNQPPLLPLSPSKMHHHPYQQYSHSLNHNKNTLINAAKNTTTVPASTTANSTFVRTTGCNEYNHDAVKELQLDGFHEQLLISYAQSLIWEAGAWRESTFQAEQPPISLARSKHG</sequence>
<dbReference type="EMBL" id="CAAALY010028066">
    <property type="protein sequence ID" value="VEL16342.1"/>
    <property type="molecule type" value="Genomic_DNA"/>
</dbReference>
<comment type="caution">
    <text evidence="2">The sequence shown here is derived from an EMBL/GenBank/DDBJ whole genome shotgun (WGS) entry which is preliminary data.</text>
</comment>
<dbReference type="Proteomes" id="UP000784294">
    <property type="component" value="Unassembled WGS sequence"/>
</dbReference>
<evidence type="ECO:0000313" key="2">
    <source>
        <dbReference type="EMBL" id="VEL16342.1"/>
    </source>
</evidence>
<keyword evidence="3" id="KW-1185">Reference proteome</keyword>